<proteinExistence type="predicted"/>
<reference evidence="1 2" key="1">
    <citation type="journal article" date="2007" name="Int. J. Syst. Evol. Microbiol.">
        <title>Oceanobacillus profundus sp. nov., isolated from a deep-sea sediment core.</title>
        <authorList>
            <person name="Kim Y.G."/>
            <person name="Choi D.H."/>
            <person name="Hyun S."/>
            <person name="Cho B.C."/>
        </authorList>
    </citation>
    <scope>NUCLEOTIDE SEQUENCE [LARGE SCALE GENOMIC DNA]</scope>
    <source>
        <strain evidence="1 2">DSM 18246</strain>
    </source>
</reference>
<comment type="caution">
    <text evidence="1">The sequence shown here is derived from an EMBL/GenBank/DDBJ whole genome shotgun (WGS) entry which is preliminary data.</text>
</comment>
<dbReference type="EMBL" id="QWEH01000024">
    <property type="protein sequence ID" value="RHW29487.1"/>
    <property type="molecule type" value="Genomic_DNA"/>
</dbReference>
<name>A0A417YAF0_9BACI</name>
<sequence length="120" mass="13570">MSGVLELEEKYYVKLNRAKKIIDCMVSGTFVPEDAQSFVDDYHKAVNSINPAEYTLEFDCTSMQVVSADMVPHLEACFGLYKESGFNKVIFKVQDNVVLKMQFNRLARNTGLTNVEVTSD</sequence>
<evidence type="ECO:0008006" key="3">
    <source>
        <dbReference type="Google" id="ProtNLM"/>
    </source>
</evidence>
<dbReference type="AlphaFoldDB" id="A0A417YAF0"/>
<keyword evidence="2" id="KW-1185">Reference proteome</keyword>
<organism evidence="1 2">
    <name type="scientific">Oceanobacillus profundus</name>
    <dbReference type="NCBI Taxonomy" id="372463"/>
    <lineage>
        <taxon>Bacteria</taxon>
        <taxon>Bacillati</taxon>
        <taxon>Bacillota</taxon>
        <taxon>Bacilli</taxon>
        <taxon>Bacillales</taxon>
        <taxon>Bacillaceae</taxon>
        <taxon>Oceanobacillus</taxon>
    </lineage>
</organism>
<dbReference type="Proteomes" id="UP000285456">
    <property type="component" value="Unassembled WGS sequence"/>
</dbReference>
<gene>
    <name evidence="1" type="ORF">D1B32_21690</name>
</gene>
<evidence type="ECO:0000313" key="2">
    <source>
        <dbReference type="Proteomes" id="UP000285456"/>
    </source>
</evidence>
<accession>A0A417YAF0</accession>
<dbReference type="OrthoDB" id="2867965at2"/>
<protein>
    <recommendedName>
        <fullName evidence="3">STAS domain-containing protein</fullName>
    </recommendedName>
</protein>
<evidence type="ECO:0000313" key="1">
    <source>
        <dbReference type="EMBL" id="RHW29487.1"/>
    </source>
</evidence>